<dbReference type="InterPro" id="IPR020846">
    <property type="entry name" value="MFS_dom"/>
</dbReference>
<dbReference type="InterPro" id="IPR010573">
    <property type="entry name" value="MFS_Str1/Tri12-like"/>
</dbReference>
<dbReference type="PROSITE" id="PS50850">
    <property type="entry name" value="MFS"/>
    <property type="match status" value="1"/>
</dbReference>
<evidence type="ECO:0000259" key="8">
    <source>
        <dbReference type="PROSITE" id="PS50850"/>
    </source>
</evidence>
<feature type="transmembrane region" description="Helical" evidence="7">
    <location>
        <begin position="90"/>
        <end position="108"/>
    </location>
</feature>
<comment type="caution">
    <text evidence="9">The sequence shown here is derived from an EMBL/GenBank/DDBJ whole genome shotgun (WGS) entry which is preliminary data.</text>
</comment>
<name>A0AAD7XHD2_9APHY</name>
<dbReference type="EMBL" id="JAPEVG010000024">
    <property type="protein sequence ID" value="KAJ8495439.1"/>
    <property type="molecule type" value="Genomic_DNA"/>
</dbReference>
<keyword evidence="3 7" id="KW-0812">Transmembrane</keyword>
<evidence type="ECO:0000313" key="10">
    <source>
        <dbReference type="Proteomes" id="UP001215151"/>
    </source>
</evidence>
<dbReference type="Gene3D" id="1.20.1250.20">
    <property type="entry name" value="MFS general substrate transporter like domains"/>
    <property type="match status" value="1"/>
</dbReference>
<evidence type="ECO:0000256" key="6">
    <source>
        <dbReference type="SAM" id="MobiDB-lite"/>
    </source>
</evidence>
<reference evidence="9" key="1">
    <citation type="submission" date="2022-11" db="EMBL/GenBank/DDBJ databases">
        <title>Genome Sequence of Cubamyces cubensis.</title>
        <authorList>
            <person name="Buettner E."/>
        </authorList>
    </citation>
    <scope>NUCLEOTIDE SEQUENCE</scope>
    <source>
        <strain evidence="9">MPL-01</strain>
    </source>
</reference>
<dbReference type="InterPro" id="IPR005829">
    <property type="entry name" value="Sugar_transporter_CS"/>
</dbReference>
<keyword evidence="10" id="KW-1185">Reference proteome</keyword>
<proteinExistence type="predicted"/>
<dbReference type="GO" id="GO:0022857">
    <property type="term" value="F:transmembrane transporter activity"/>
    <property type="evidence" value="ECO:0007669"/>
    <property type="project" value="InterPro"/>
</dbReference>
<evidence type="ECO:0000256" key="3">
    <source>
        <dbReference type="ARBA" id="ARBA00022692"/>
    </source>
</evidence>
<feature type="transmembrane region" description="Helical" evidence="7">
    <location>
        <begin position="371"/>
        <end position="392"/>
    </location>
</feature>
<dbReference type="InterPro" id="IPR011701">
    <property type="entry name" value="MFS"/>
</dbReference>
<dbReference type="AlphaFoldDB" id="A0AAD7XHD2"/>
<keyword evidence="5 7" id="KW-0472">Membrane</keyword>
<dbReference type="Pfam" id="PF07690">
    <property type="entry name" value="MFS_1"/>
    <property type="match status" value="1"/>
</dbReference>
<sequence>MSEITLTDHERPSTGNRKGSNFWLSFLAILVSAFLSALDLTAIPTALPTITDELHGGDKFIWVGSAYGLASAAILLLSGRFADIFGRKPVMLASIAAFSVGSIIAGAAPNMDTLIAGRVVQGMGGGSILNMSQIITSDLVSLAERGAYQGMIVLVYSVGPRSRRRASNHLNLPLTGIAFCLVAFFLRVRSPEGSAVQQLTRVDWSGNVIMAAGSVLALYGLTVGGIQYPWTSGHVLVPLIVGISLILIFFLYEVLVPAEPTLPSEVLANRTSLSGYLSTFIHGIVSISAIYYLPVYFQACLGASSIRSSVYTLPTALVMAPFSLLCGFSVKLLNKYRPANIFGWIVSIIGFGLLSLLRADSSTSQWVGFQFVTAVGTGTVYASTIFAVMAPLPTSRTAAALALHTFSRTFAQTWGITIAGTILQNQLKRRLPEAFTDHFPSGVEIVYAAIPAIDQLDEPLKTEVREAFAASMSVIWKVMTGLCGAGILTLSLLREAPMVKHTDETYGLREGSSTAGSLQRESKVSQESV</sequence>
<feature type="transmembrane region" description="Helical" evidence="7">
    <location>
        <begin position="208"/>
        <end position="228"/>
    </location>
</feature>
<evidence type="ECO:0000256" key="1">
    <source>
        <dbReference type="ARBA" id="ARBA00004141"/>
    </source>
</evidence>
<dbReference type="PANTHER" id="PTHR23501">
    <property type="entry name" value="MAJOR FACILITATOR SUPERFAMILY"/>
    <property type="match status" value="1"/>
</dbReference>
<dbReference type="PROSITE" id="PS00216">
    <property type="entry name" value="SUGAR_TRANSPORT_1"/>
    <property type="match status" value="1"/>
</dbReference>
<feature type="compositionally biased region" description="Basic and acidic residues" evidence="6">
    <location>
        <begin position="520"/>
        <end position="529"/>
    </location>
</feature>
<organism evidence="9 10">
    <name type="scientific">Trametes cubensis</name>
    <dbReference type="NCBI Taxonomy" id="1111947"/>
    <lineage>
        <taxon>Eukaryota</taxon>
        <taxon>Fungi</taxon>
        <taxon>Dikarya</taxon>
        <taxon>Basidiomycota</taxon>
        <taxon>Agaricomycotina</taxon>
        <taxon>Agaricomycetes</taxon>
        <taxon>Polyporales</taxon>
        <taxon>Polyporaceae</taxon>
        <taxon>Trametes</taxon>
    </lineage>
</organism>
<feature type="domain" description="Major facilitator superfamily (MFS) profile" evidence="8">
    <location>
        <begin position="25"/>
        <end position="498"/>
    </location>
</feature>
<gene>
    <name evidence="9" type="ORF">ONZ51_g1701</name>
</gene>
<evidence type="ECO:0000256" key="7">
    <source>
        <dbReference type="SAM" id="Phobius"/>
    </source>
</evidence>
<feature type="transmembrane region" description="Helical" evidence="7">
    <location>
        <begin position="21"/>
        <end position="40"/>
    </location>
</feature>
<evidence type="ECO:0000256" key="5">
    <source>
        <dbReference type="ARBA" id="ARBA00023136"/>
    </source>
</evidence>
<feature type="transmembrane region" description="Helical" evidence="7">
    <location>
        <begin position="170"/>
        <end position="188"/>
    </location>
</feature>
<feature type="transmembrane region" description="Helical" evidence="7">
    <location>
        <begin position="60"/>
        <end position="78"/>
    </location>
</feature>
<keyword evidence="4 7" id="KW-1133">Transmembrane helix</keyword>
<feature type="transmembrane region" description="Helical" evidence="7">
    <location>
        <begin position="309"/>
        <end position="330"/>
    </location>
</feature>
<protein>
    <recommendedName>
        <fullName evidence="8">Major facilitator superfamily (MFS) profile domain-containing protein</fullName>
    </recommendedName>
</protein>
<feature type="transmembrane region" description="Helical" evidence="7">
    <location>
        <begin position="235"/>
        <end position="255"/>
    </location>
</feature>
<dbReference type="Pfam" id="PF06609">
    <property type="entry name" value="TRI12"/>
    <property type="match status" value="1"/>
</dbReference>
<accession>A0AAD7XHD2</accession>
<keyword evidence="2" id="KW-0813">Transport</keyword>
<dbReference type="GO" id="GO:0005886">
    <property type="term" value="C:plasma membrane"/>
    <property type="evidence" value="ECO:0007669"/>
    <property type="project" value="TreeGrafter"/>
</dbReference>
<evidence type="ECO:0000313" key="9">
    <source>
        <dbReference type="EMBL" id="KAJ8495439.1"/>
    </source>
</evidence>
<feature type="transmembrane region" description="Helical" evidence="7">
    <location>
        <begin position="342"/>
        <end position="359"/>
    </location>
</feature>
<dbReference type="SUPFAM" id="SSF103473">
    <property type="entry name" value="MFS general substrate transporter"/>
    <property type="match status" value="1"/>
</dbReference>
<evidence type="ECO:0000256" key="4">
    <source>
        <dbReference type="ARBA" id="ARBA00022989"/>
    </source>
</evidence>
<evidence type="ECO:0000256" key="2">
    <source>
        <dbReference type="ARBA" id="ARBA00022448"/>
    </source>
</evidence>
<dbReference type="InterPro" id="IPR036259">
    <property type="entry name" value="MFS_trans_sf"/>
</dbReference>
<feature type="region of interest" description="Disordered" evidence="6">
    <location>
        <begin position="504"/>
        <end position="529"/>
    </location>
</feature>
<dbReference type="Proteomes" id="UP001215151">
    <property type="component" value="Unassembled WGS sequence"/>
</dbReference>
<dbReference type="Gene3D" id="1.20.1720.10">
    <property type="entry name" value="Multidrug resistance protein D"/>
    <property type="match status" value="1"/>
</dbReference>
<comment type="subcellular location">
    <subcellularLocation>
        <location evidence="1">Membrane</location>
        <topology evidence="1">Multi-pass membrane protein</topology>
    </subcellularLocation>
</comment>
<dbReference type="PANTHER" id="PTHR23501:SF102">
    <property type="entry name" value="DRUG TRANSPORTER, PUTATIVE (AFU_ORTHOLOGUE AFUA_3G08530)-RELATED"/>
    <property type="match status" value="1"/>
</dbReference>
<feature type="transmembrane region" description="Helical" evidence="7">
    <location>
        <begin position="275"/>
        <end position="297"/>
    </location>
</feature>